<dbReference type="PANTHER" id="PTHR31400">
    <property type="entry name" value="GUANYLYL CYCLASE DOMAIN CONTAINING PROTEIN 1 GUCD1"/>
    <property type="match status" value="1"/>
</dbReference>
<dbReference type="Pfam" id="PF09778">
    <property type="entry name" value="Guanylate_cyc_2"/>
    <property type="match status" value="2"/>
</dbReference>
<protein>
    <recommendedName>
        <fullName evidence="4">Guanylyl cyclase</fullName>
    </recommendedName>
</protein>
<comment type="caution">
    <text evidence="2">The sequence shown here is derived from an EMBL/GenBank/DDBJ whole genome shotgun (WGS) entry which is preliminary data.</text>
</comment>
<feature type="region of interest" description="Disordered" evidence="1">
    <location>
        <begin position="273"/>
        <end position="323"/>
    </location>
</feature>
<evidence type="ECO:0000256" key="1">
    <source>
        <dbReference type="SAM" id="MobiDB-lite"/>
    </source>
</evidence>
<accession>A0AAD5XJH2</accession>
<evidence type="ECO:0000313" key="2">
    <source>
        <dbReference type="EMBL" id="KAJ3172853.1"/>
    </source>
</evidence>
<dbReference type="InterPro" id="IPR018616">
    <property type="entry name" value="GUCD1"/>
</dbReference>
<organism evidence="2 3">
    <name type="scientific">Geranomyces variabilis</name>
    <dbReference type="NCBI Taxonomy" id="109894"/>
    <lineage>
        <taxon>Eukaryota</taxon>
        <taxon>Fungi</taxon>
        <taxon>Fungi incertae sedis</taxon>
        <taxon>Chytridiomycota</taxon>
        <taxon>Chytridiomycota incertae sedis</taxon>
        <taxon>Chytridiomycetes</taxon>
        <taxon>Spizellomycetales</taxon>
        <taxon>Powellomycetaceae</taxon>
        <taxon>Geranomyces</taxon>
    </lineage>
</organism>
<feature type="region of interest" description="Disordered" evidence="1">
    <location>
        <begin position="156"/>
        <end position="181"/>
    </location>
</feature>
<dbReference type="Proteomes" id="UP001212152">
    <property type="component" value="Unassembled WGS sequence"/>
</dbReference>
<gene>
    <name evidence="2" type="ORF">HDU87_007777</name>
</gene>
<feature type="region of interest" description="Disordered" evidence="1">
    <location>
        <begin position="238"/>
        <end position="258"/>
    </location>
</feature>
<dbReference type="PANTHER" id="PTHR31400:SF1">
    <property type="entry name" value="PROTEIN GUCD1"/>
    <property type="match status" value="1"/>
</dbReference>
<evidence type="ECO:0008006" key="4">
    <source>
        <dbReference type="Google" id="ProtNLM"/>
    </source>
</evidence>
<feature type="compositionally biased region" description="Low complexity" evidence="1">
    <location>
        <begin position="290"/>
        <end position="301"/>
    </location>
</feature>
<reference evidence="2" key="1">
    <citation type="submission" date="2020-05" db="EMBL/GenBank/DDBJ databases">
        <title>Phylogenomic resolution of chytrid fungi.</title>
        <authorList>
            <person name="Stajich J.E."/>
            <person name="Amses K."/>
            <person name="Simmons R."/>
            <person name="Seto K."/>
            <person name="Myers J."/>
            <person name="Bonds A."/>
            <person name="Quandt C.A."/>
            <person name="Barry K."/>
            <person name="Liu P."/>
            <person name="Grigoriev I."/>
            <person name="Longcore J.E."/>
            <person name="James T.Y."/>
        </authorList>
    </citation>
    <scope>NUCLEOTIDE SEQUENCE</scope>
    <source>
        <strain evidence="2">JEL0379</strain>
    </source>
</reference>
<keyword evidence="3" id="KW-1185">Reference proteome</keyword>
<feature type="compositionally biased region" description="Pro residues" evidence="1">
    <location>
        <begin position="243"/>
        <end position="255"/>
    </location>
</feature>
<dbReference type="AlphaFoldDB" id="A0AAD5XJH2"/>
<evidence type="ECO:0000313" key="3">
    <source>
        <dbReference type="Proteomes" id="UP001212152"/>
    </source>
</evidence>
<name>A0AAD5XJH2_9FUNG</name>
<proteinExistence type="predicted"/>
<dbReference type="EMBL" id="JADGJQ010000074">
    <property type="protein sequence ID" value="KAJ3172853.1"/>
    <property type="molecule type" value="Genomic_DNA"/>
</dbReference>
<sequence length="383" mass="41842">MPDHLSHIPHRQQLSNWDCGLACVSMVLSSLAVPHTLLELRNAADDPVRDGVWTIDLAYHLGKYGVQDFTYYTSYIGVNQQYNRTRFYSATLSRDRQRIHALFAGAHERNIRVVAWTLPLDDMIRFLDSARYAILVLVDLAMLTCRECGHGWARRRTRSAPDVTRGDARRGSSSSGGSGGGSVTAWDAVGFKVAGCWPWPKRLQRMVAVGGGGGIGDSETRRLAARFAGVGKADVSLHTPLSPLRPPPPPPPPPQTSCLSSLRWCIPPFAAATVSPPTTTPPRRPNLFTSSSRTLSSPSASVKSPELWRADNDDGDDDPEPAIAGGGFVGHYVLLVGYDARTDRFLYRDPGTAHELCAVDADRLDEARRADGTDCDTIVVRVR</sequence>